<dbReference type="Proteomes" id="UP000184204">
    <property type="component" value="Unassembled WGS sequence"/>
</dbReference>
<dbReference type="InterPro" id="IPR010994">
    <property type="entry name" value="RuvA_2-like"/>
</dbReference>
<dbReference type="SUPFAM" id="SSF47781">
    <property type="entry name" value="RuvA domain 2-like"/>
    <property type="match status" value="1"/>
</dbReference>
<dbReference type="AlphaFoldDB" id="A0A0X1U8A5"/>
<protein>
    <submittedName>
        <fullName evidence="5">DNA processing protein</fullName>
    </submittedName>
</protein>
<evidence type="ECO:0000313" key="4">
    <source>
        <dbReference type="EMBL" id="AMJ41163.1"/>
    </source>
</evidence>
<accession>A0A0X1U8A5</accession>
<dbReference type="EMBL" id="CP014223">
    <property type="protein sequence ID" value="AMJ41163.1"/>
    <property type="molecule type" value="Genomic_DNA"/>
</dbReference>
<dbReference type="OrthoDB" id="9785707at2"/>
<dbReference type="InterPro" id="IPR003488">
    <property type="entry name" value="DprA"/>
</dbReference>
<evidence type="ECO:0000259" key="3">
    <source>
        <dbReference type="Pfam" id="PF17782"/>
    </source>
</evidence>
<dbReference type="PANTHER" id="PTHR43022">
    <property type="entry name" value="PROTEIN SMF"/>
    <property type="match status" value="1"/>
</dbReference>
<dbReference type="InterPro" id="IPR041614">
    <property type="entry name" value="DprA_WH"/>
</dbReference>
<dbReference type="Proteomes" id="UP000068026">
    <property type="component" value="Chromosome"/>
</dbReference>
<name>A0A0X1U8A5_ANAPI</name>
<sequence length="364" mass="40569">MEEYYLMWLSRMEGIGIKRIHLLLEYFQSAEAVWNAHRMQLINVKGIPEKTIDAILFGRDEDKLNSWIEELEKKEIQFYSFLHPLYPSLLKEIYNPPIGIYVKGTLPDDAIDKVSLVGARRCSRYGASVTYQIAKDLGKANITVVSGMAKGIDAMAHKGVLDGGGQTIAVLGCGVDICYPAENRELMESIAKNGCLISEYPPGTEPAPHHFPNRNRIISGLSKIVVVVEAGKKSGTLITADIALESGREVFVVPGNITSALSEGTNNLIKQGCPVVTESNDILFELGITYKEYEKQAFSKQMAVKLSEEEKEIYEQILDKEPVLAETICRKLHKNIQEVQYILSLLEISGYVRKIPQAGYIREG</sequence>
<dbReference type="InterPro" id="IPR057666">
    <property type="entry name" value="DrpA_SLOG"/>
</dbReference>
<reference evidence="6" key="2">
    <citation type="submission" date="2016-01" db="EMBL/GenBank/DDBJ databases">
        <authorList>
            <person name="Poehlein A."/>
            <person name="Schlien K."/>
            <person name="Gottschalk G."/>
            <person name="Buckel W."/>
            <person name="Daniel R."/>
        </authorList>
    </citation>
    <scope>NUCLEOTIDE SEQUENCE [LARGE SCALE GENOMIC DNA]</scope>
    <source>
        <strain evidence="6">X2</strain>
    </source>
</reference>
<evidence type="ECO:0000259" key="2">
    <source>
        <dbReference type="Pfam" id="PF02481"/>
    </source>
</evidence>
<feature type="domain" description="DprA winged helix" evidence="3">
    <location>
        <begin position="305"/>
        <end position="356"/>
    </location>
</feature>
<evidence type="ECO:0000313" key="7">
    <source>
        <dbReference type="Proteomes" id="UP000184204"/>
    </source>
</evidence>
<dbReference type="GO" id="GO:0009294">
    <property type="term" value="P:DNA-mediated transformation"/>
    <property type="evidence" value="ECO:0007669"/>
    <property type="project" value="InterPro"/>
</dbReference>
<dbReference type="InterPro" id="IPR036388">
    <property type="entry name" value="WH-like_DNA-bd_sf"/>
</dbReference>
<dbReference type="Gene3D" id="3.40.50.450">
    <property type="match status" value="1"/>
</dbReference>
<dbReference type="RefSeq" id="WP_066049901.1">
    <property type="nucleotide sequence ID" value="NZ_CP014223.1"/>
</dbReference>
<feature type="domain" description="Smf/DprA SLOG" evidence="2">
    <location>
        <begin position="79"/>
        <end position="285"/>
    </location>
</feature>
<dbReference type="Pfam" id="PF02481">
    <property type="entry name" value="DNA_processg_A"/>
    <property type="match status" value="1"/>
</dbReference>
<comment type="similarity">
    <text evidence="1">Belongs to the DprA/Smf family.</text>
</comment>
<dbReference type="KEGG" id="cpro:CPRO_15700"/>
<dbReference type="NCBIfam" id="TIGR00732">
    <property type="entry name" value="dprA"/>
    <property type="match status" value="1"/>
</dbReference>
<reference evidence="4 6" key="1">
    <citation type="journal article" date="2016" name="Genome Announc.">
        <title>Complete Genome Sequence of the Amino Acid-Fermenting Clostridium propionicum X2 (DSM 1682).</title>
        <authorList>
            <person name="Poehlein A."/>
            <person name="Schlien K."/>
            <person name="Chowdhury N.P."/>
            <person name="Gottschalk G."/>
            <person name="Buckel W."/>
            <person name="Daniel R."/>
        </authorList>
    </citation>
    <scope>NUCLEOTIDE SEQUENCE [LARGE SCALE GENOMIC DNA]</scope>
    <source>
        <strain evidence="4 6">X2</strain>
    </source>
</reference>
<evidence type="ECO:0000313" key="6">
    <source>
        <dbReference type="Proteomes" id="UP000068026"/>
    </source>
</evidence>
<dbReference type="EMBL" id="FQUA01000004">
    <property type="protein sequence ID" value="SHE64973.1"/>
    <property type="molecule type" value="Genomic_DNA"/>
</dbReference>
<reference evidence="7" key="4">
    <citation type="submission" date="2016-11" db="EMBL/GenBank/DDBJ databases">
        <authorList>
            <person name="Jaros S."/>
            <person name="Januszkiewicz K."/>
            <person name="Wedrychowicz H."/>
        </authorList>
    </citation>
    <scope>NUCLEOTIDE SEQUENCE [LARGE SCALE GENOMIC DNA]</scope>
    <source>
        <strain evidence="7">DSM 1682</strain>
    </source>
</reference>
<evidence type="ECO:0000313" key="5">
    <source>
        <dbReference type="EMBL" id="SHE64973.1"/>
    </source>
</evidence>
<reference evidence="5" key="3">
    <citation type="submission" date="2016-11" db="EMBL/GenBank/DDBJ databases">
        <authorList>
            <person name="Varghese N."/>
            <person name="Submissions S."/>
        </authorList>
    </citation>
    <scope>NUCLEOTIDE SEQUENCE</scope>
    <source>
        <strain evidence="5">DSM 1682</strain>
    </source>
</reference>
<organism evidence="5 7">
    <name type="scientific">Anaerotignum propionicum DSM 1682</name>
    <dbReference type="NCBI Taxonomy" id="991789"/>
    <lineage>
        <taxon>Bacteria</taxon>
        <taxon>Bacillati</taxon>
        <taxon>Bacillota</taxon>
        <taxon>Clostridia</taxon>
        <taxon>Lachnospirales</taxon>
        <taxon>Anaerotignaceae</taxon>
        <taxon>Anaerotignum</taxon>
    </lineage>
</organism>
<evidence type="ECO:0000256" key="1">
    <source>
        <dbReference type="ARBA" id="ARBA00006525"/>
    </source>
</evidence>
<gene>
    <name evidence="4" type="ORF">CPRO_15700</name>
    <name evidence="5" type="ORF">SAMN02745151_01381</name>
</gene>
<dbReference type="PANTHER" id="PTHR43022:SF1">
    <property type="entry name" value="PROTEIN SMF"/>
    <property type="match status" value="1"/>
</dbReference>
<keyword evidence="6" id="KW-1185">Reference proteome</keyword>
<dbReference type="Gene3D" id="1.10.10.10">
    <property type="entry name" value="Winged helix-like DNA-binding domain superfamily/Winged helix DNA-binding domain"/>
    <property type="match status" value="1"/>
</dbReference>
<dbReference type="Pfam" id="PF17782">
    <property type="entry name" value="WHD_DprA"/>
    <property type="match status" value="1"/>
</dbReference>
<proteinExistence type="inferred from homology"/>
<dbReference type="SUPFAM" id="SSF102405">
    <property type="entry name" value="MCP/YpsA-like"/>
    <property type="match status" value="1"/>
</dbReference>